<sequence length="367" mass="42707">MDYKDKLLEIYDEAIKEIDYREKLTKETLENITILSKKCFNQKGVYTVFVTLSIYKLIHKQQEIRNHQTQILNGFSARTIDTNYITPTLKALGLPSMAESGWLTRSLEQPYPYTLDYEGKISNKKVKKAFLELVHAIEVQKNNPRHILVELLRQILIIQQASKVIMKPLQNPEKLTISKTIEILDKQFSFNYKTASGSKLPVLAFYAVYQILIDEVSRYNRCYLKNLGSHTASDKTSKSAGDIELFENETLFETIEIKLDKAIDANILRIAREKIVSYNPKRYYILSYAEIHEKEKTVINEIIEEVKNTHGCQIVVNGVLSTLKYYMRLISDLENFITIYSSLIEKDTELKTIHKEKWNEFILELSI</sequence>
<dbReference type="GO" id="GO:0003886">
    <property type="term" value="F:DNA (cytosine-5-)-methyltransferase activity"/>
    <property type="evidence" value="ECO:0007669"/>
    <property type="project" value="UniProtKB-EC"/>
</dbReference>
<dbReference type="AlphaFoldDB" id="A0A6S6RYM4"/>
<organism evidence="1">
    <name type="scientific">uncultured Sulfurovum sp</name>
    <dbReference type="NCBI Taxonomy" id="269237"/>
    <lineage>
        <taxon>Bacteria</taxon>
        <taxon>Pseudomonadati</taxon>
        <taxon>Campylobacterota</taxon>
        <taxon>Epsilonproteobacteria</taxon>
        <taxon>Campylobacterales</taxon>
        <taxon>Sulfurovaceae</taxon>
        <taxon>Sulfurovum</taxon>
        <taxon>environmental samples</taxon>
    </lineage>
</organism>
<protein>
    <submittedName>
        <fullName evidence="1">Modification methylase DsaV (EC)</fullName>
        <ecNumber evidence="1">2.1.1.37</ecNumber>
    </submittedName>
</protein>
<reference evidence="1" key="1">
    <citation type="submission" date="2020-01" db="EMBL/GenBank/DDBJ databases">
        <authorList>
            <person name="Meier V. D."/>
            <person name="Meier V D."/>
        </authorList>
    </citation>
    <scope>NUCLEOTIDE SEQUENCE</scope>
    <source>
        <strain evidence="1">HLG_WM_MAG_05</strain>
    </source>
</reference>
<accession>A0A6S6RYM4</accession>
<dbReference type="EC" id="2.1.1.37" evidence="1"/>
<keyword evidence="1" id="KW-0808">Transferase</keyword>
<gene>
    <name evidence="1" type="ORF">HELGO_WM10524</name>
</gene>
<keyword evidence="1" id="KW-0489">Methyltransferase</keyword>
<evidence type="ECO:0000313" key="1">
    <source>
        <dbReference type="EMBL" id="CAA6802220.1"/>
    </source>
</evidence>
<name>A0A6S6RYM4_9BACT</name>
<dbReference type="EMBL" id="CACVAU010000006">
    <property type="protein sequence ID" value="CAA6802220.1"/>
    <property type="molecule type" value="Genomic_DNA"/>
</dbReference>
<proteinExistence type="predicted"/>
<dbReference type="GO" id="GO:0032259">
    <property type="term" value="P:methylation"/>
    <property type="evidence" value="ECO:0007669"/>
    <property type="project" value="UniProtKB-KW"/>
</dbReference>